<dbReference type="EMBL" id="CNGE01001137">
    <property type="protein sequence ID" value="CKT76346.1"/>
    <property type="molecule type" value="Genomic_DNA"/>
</dbReference>
<feature type="region of interest" description="Disordered" evidence="1">
    <location>
        <begin position="1"/>
        <end position="26"/>
    </location>
</feature>
<evidence type="ECO:0000313" key="3">
    <source>
        <dbReference type="Proteomes" id="UP000048948"/>
    </source>
</evidence>
<dbReference type="Proteomes" id="UP000048948">
    <property type="component" value="Unassembled WGS sequence"/>
</dbReference>
<evidence type="ECO:0000313" key="2">
    <source>
        <dbReference type="EMBL" id="CKT76346.1"/>
    </source>
</evidence>
<gene>
    <name evidence="2" type="ORF">ERS027646_04107</name>
</gene>
<protein>
    <submittedName>
        <fullName evidence="2">Uncharacterized protein</fullName>
    </submittedName>
</protein>
<name>A0A655AMR9_MYCTX</name>
<sequence length="241" mass="26193">MSPAAGRVQTVAAGTTQDNGDRHHDQGDLVFMPVLQEVRDGPRMLCRDAGEQAVDQEGQRARGRQRSKQTQHQQHSGDDLAASAHISEDLGVLVTNVGQRVLESGQTLAVPPAEQFLQPMGDKDRAQTDPQYQQPEILGAAPTCGAYPLVVVHVDSGRSRRYLPARLRLDVGQRLRSFDQAVPGVADTRASGIIGRDNGGGSTAKVPGISGRRQVILGVDQACRDRPSRHWPRRIIRPLPM</sequence>
<dbReference type="AlphaFoldDB" id="A0A655AMR9"/>
<accession>A0A655AMR9</accession>
<feature type="region of interest" description="Disordered" evidence="1">
    <location>
        <begin position="51"/>
        <end position="80"/>
    </location>
</feature>
<organism evidence="2 3">
    <name type="scientific">Mycobacterium tuberculosis</name>
    <dbReference type="NCBI Taxonomy" id="1773"/>
    <lineage>
        <taxon>Bacteria</taxon>
        <taxon>Bacillati</taxon>
        <taxon>Actinomycetota</taxon>
        <taxon>Actinomycetes</taxon>
        <taxon>Mycobacteriales</taxon>
        <taxon>Mycobacteriaceae</taxon>
        <taxon>Mycobacterium</taxon>
        <taxon>Mycobacterium tuberculosis complex</taxon>
    </lineage>
</organism>
<proteinExistence type="predicted"/>
<reference evidence="2 3" key="1">
    <citation type="submission" date="2015-03" db="EMBL/GenBank/DDBJ databases">
        <authorList>
            <consortium name="Pathogen Informatics"/>
        </authorList>
    </citation>
    <scope>NUCLEOTIDE SEQUENCE [LARGE SCALE GENOMIC DNA]</scope>
    <source>
        <strain evidence="2 3">Bir 172</strain>
    </source>
</reference>
<evidence type="ECO:0000256" key="1">
    <source>
        <dbReference type="SAM" id="MobiDB-lite"/>
    </source>
</evidence>